<keyword evidence="3" id="KW-1185">Reference proteome</keyword>
<feature type="domain" description="Reverse transcriptase" evidence="1">
    <location>
        <begin position="448"/>
        <end position="669"/>
    </location>
</feature>
<dbReference type="CDD" id="cd01650">
    <property type="entry name" value="RT_nLTR_like"/>
    <property type="match status" value="1"/>
</dbReference>
<dbReference type="InterPro" id="IPR005135">
    <property type="entry name" value="Endo/exonuclease/phosphatase"/>
</dbReference>
<dbReference type="SUPFAM" id="SSF56672">
    <property type="entry name" value="DNA/RNA polymerases"/>
    <property type="match status" value="1"/>
</dbReference>
<evidence type="ECO:0000313" key="2">
    <source>
        <dbReference type="Ensembl" id="ENSCCRP00000161518.1"/>
    </source>
</evidence>
<dbReference type="GO" id="GO:0003824">
    <property type="term" value="F:catalytic activity"/>
    <property type="evidence" value="ECO:0007669"/>
    <property type="project" value="InterPro"/>
</dbReference>
<dbReference type="AlphaFoldDB" id="A0A9J8BXV8"/>
<dbReference type="Proteomes" id="UP001108240">
    <property type="component" value="Unplaced"/>
</dbReference>
<dbReference type="PANTHER" id="PTHR46670:SF3">
    <property type="entry name" value="ENDONUCLEASE_EXONUCLEASE_PHOSPHATASE DOMAIN-CONTAINING PROTEIN"/>
    <property type="match status" value="1"/>
</dbReference>
<protein>
    <recommendedName>
        <fullName evidence="1">Reverse transcriptase domain-containing protein</fullName>
    </recommendedName>
</protein>
<dbReference type="SUPFAM" id="SSF56219">
    <property type="entry name" value="DNase I-like"/>
    <property type="match status" value="1"/>
</dbReference>
<dbReference type="InterPro" id="IPR036691">
    <property type="entry name" value="Endo/exonu/phosph_ase_sf"/>
</dbReference>
<reference evidence="2" key="2">
    <citation type="submission" date="2025-09" db="UniProtKB">
        <authorList>
            <consortium name="Ensembl"/>
        </authorList>
    </citation>
    <scope>IDENTIFICATION</scope>
</reference>
<accession>A0A9J8BXV8</accession>
<dbReference type="Pfam" id="PF00078">
    <property type="entry name" value="RVT_1"/>
    <property type="match status" value="1"/>
</dbReference>
<dbReference type="InterPro" id="IPR000477">
    <property type="entry name" value="RT_dom"/>
</dbReference>
<proteinExistence type="predicted"/>
<dbReference type="Ensembl" id="ENSCCRT00000147951.1">
    <property type="protein sequence ID" value="ENSCCRP00000161518.1"/>
    <property type="gene ID" value="ENSCCRG00000073189.1"/>
</dbReference>
<name>A0A9J8BXV8_CYPCA</name>
<dbReference type="Pfam" id="PF03372">
    <property type="entry name" value="Exo_endo_phos"/>
    <property type="match status" value="1"/>
</dbReference>
<evidence type="ECO:0000259" key="1">
    <source>
        <dbReference type="PROSITE" id="PS50878"/>
    </source>
</evidence>
<sequence length="669" mass="76165">MITDHNLDALCLTETWLKPDDYIILNESTPQDYCYKHEPHPKGKGGGVASIYNNVFRISQRAGFKYNSFEVLVLNITLSRETNVNDKSPVMFVLATVYRPPGHHTDFIKEFADFTSELVLAADKVLIVGDFNIYVDNEKDALGSAFIDILNSIGVTQHVSGPTHCRNHTLDLILSHGIDVDGVEIMQPSDDISDHYLVLSKLHIAKTVNSTSCYKYGRTITSTTKDCFVSNLPDVSQFLSISKTSEQLDDVTETMDSLFSSILNTVAPLHFRKVKENSLTPWCNEHTRTLKRAARKMERSWRKTKLEVFCIAWRESNLSYRKALKTAKSDYLSSLLEENKHNPRYLFNTVAKLTKNKASTSVDISQHHSSNDFMNYFTSKVDTIRDKIVTMQPSATVSHQTVHYRSPEEQFHPFSTIGEEELYKLVKSSKPTTCMLDPIPSKLLKEVLPEVIDPRLTIINHQKPQLDPKELVNYRLISNLPFLSKILEKVVSSQLYSFLEKNGICEDFQSGFRPYHSTETALLRVTNDLLLSSDRGCISLLVLLDLSAAFNTIDHTILLHRLEHFVGINGSALAWFKSYVYDRHQFVAVNDEVSYRSQVQYGVPQGSVLAPLLFTLYMLPLGDIIRKHSVSFHCYADDTQLYISSWPGETYQFEKLTECIVEIKKLDDK</sequence>
<dbReference type="PROSITE" id="PS50878">
    <property type="entry name" value="RT_POL"/>
    <property type="match status" value="1"/>
</dbReference>
<evidence type="ECO:0000313" key="3">
    <source>
        <dbReference type="Proteomes" id="UP001108240"/>
    </source>
</evidence>
<reference evidence="2" key="1">
    <citation type="submission" date="2025-08" db="UniProtKB">
        <authorList>
            <consortium name="Ensembl"/>
        </authorList>
    </citation>
    <scope>IDENTIFICATION</scope>
</reference>
<dbReference type="PANTHER" id="PTHR46670">
    <property type="entry name" value="ENDO/EXONUCLEASE/PHOSPHATASE DOMAIN-CONTAINING PROTEIN"/>
    <property type="match status" value="1"/>
</dbReference>
<dbReference type="Gene3D" id="3.60.10.10">
    <property type="entry name" value="Endonuclease/exonuclease/phosphatase"/>
    <property type="match status" value="1"/>
</dbReference>
<organism evidence="2 3">
    <name type="scientific">Cyprinus carpio carpio</name>
    <dbReference type="NCBI Taxonomy" id="630221"/>
    <lineage>
        <taxon>Eukaryota</taxon>
        <taxon>Metazoa</taxon>
        <taxon>Chordata</taxon>
        <taxon>Craniata</taxon>
        <taxon>Vertebrata</taxon>
        <taxon>Euteleostomi</taxon>
        <taxon>Actinopterygii</taxon>
        <taxon>Neopterygii</taxon>
        <taxon>Teleostei</taxon>
        <taxon>Ostariophysi</taxon>
        <taxon>Cypriniformes</taxon>
        <taxon>Cyprinidae</taxon>
        <taxon>Cyprininae</taxon>
        <taxon>Cyprinus</taxon>
    </lineage>
</organism>
<dbReference type="GeneTree" id="ENSGT01140000282554"/>
<dbReference type="InterPro" id="IPR043502">
    <property type="entry name" value="DNA/RNA_pol_sf"/>
</dbReference>